<reference evidence="9" key="1">
    <citation type="submission" date="2016-10" db="EMBL/GenBank/DDBJ databases">
        <authorList>
            <person name="Varghese N."/>
            <person name="Submissions S."/>
        </authorList>
    </citation>
    <scope>NUCLEOTIDE SEQUENCE [LARGE SCALE GENOMIC DNA]</scope>
    <source>
        <strain evidence="9">DSM 22127</strain>
    </source>
</reference>
<organism evidence="8 9">
    <name type="scientific">Nocardioides scoriae</name>
    <dbReference type="NCBI Taxonomy" id="642780"/>
    <lineage>
        <taxon>Bacteria</taxon>
        <taxon>Bacillati</taxon>
        <taxon>Actinomycetota</taxon>
        <taxon>Actinomycetes</taxon>
        <taxon>Propionibacteriales</taxon>
        <taxon>Nocardioidaceae</taxon>
        <taxon>Nocardioides</taxon>
    </lineage>
</organism>
<dbReference type="Gene3D" id="2.30.30.100">
    <property type="match status" value="1"/>
</dbReference>
<dbReference type="AlphaFoldDB" id="A0A1H1RAR9"/>
<evidence type="ECO:0000256" key="2">
    <source>
        <dbReference type="ARBA" id="ARBA00022741"/>
    </source>
</evidence>
<dbReference type="InterPro" id="IPR008988">
    <property type="entry name" value="Transcriptional_repressor_C"/>
</dbReference>
<dbReference type="SUPFAM" id="SSF50037">
    <property type="entry name" value="C-terminal domain of transcriptional repressors"/>
    <property type="match status" value="1"/>
</dbReference>
<evidence type="ECO:0000256" key="1">
    <source>
        <dbReference type="ARBA" id="ARBA00022598"/>
    </source>
</evidence>
<feature type="compositionally biased region" description="Basic and acidic residues" evidence="6">
    <location>
        <begin position="1"/>
        <end position="10"/>
    </location>
</feature>
<gene>
    <name evidence="8" type="ORF">SAMN04488570_1619</name>
</gene>
<dbReference type="PROSITE" id="PS51733">
    <property type="entry name" value="BPL_LPL_CATALYTIC"/>
    <property type="match status" value="1"/>
</dbReference>
<feature type="domain" description="BPL/LPL catalytic" evidence="7">
    <location>
        <begin position="28"/>
        <end position="207"/>
    </location>
</feature>
<evidence type="ECO:0000259" key="7">
    <source>
        <dbReference type="PROSITE" id="PS51733"/>
    </source>
</evidence>
<dbReference type="PANTHER" id="PTHR12835">
    <property type="entry name" value="BIOTIN PROTEIN LIGASE"/>
    <property type="match status" value="1"/>
</dbReference>
<keyword evidence="3" id="KW-0067">ATP-binding</keyword>
<evidence type="ECO:0000256" key="3">
    <source>
        <dbReference type="ARBA" id="ARBA00022840"/>
    </source>
</evidence>
<dbReference type="InterPro" id="IPR003142">
    <property type="entry name" value="BPL_C"/>
</dbReference>
<dbReference type="GO" id="GO:0004077">
    <property type="term" value="F:biotin--[biotin carboxyl-carrier protein] ligase activity"/>
    <property type="evidence" value="ECO:0007669"/>
    <property type="project" value="UniProtKB-EC"/>
</dbReference>
<dbReference type="InterPro" id="IPR045864">
    <property type="entry name" value="aa-tRNA-synth_II/BPL/LPL"/>
</dbReference>
<dbReference type="RefSeq" id="WP_091728204.1">
    <property type="nucleotide sequence ID" value="NZ_LT629757.1"/>
</dbReference>
<dbReference type="CDD" id="cd16442">
    <property type="entry name" value="BPL"/>
    <property type="match status" value="1"/>
</dbReference>
<keyword evidence="4" id="KW-0092">Biotin</keyword>
<keyword evidence="9" id="KW-1185">Reference proteome</keyword>
<evidence type="ECO:0000313" key="9">
    <source>
        <dbReference type="Proteomes" id="UP000198859"/>
    </source>
</evidence>
<feature type="region of interest" description="Disordered" evidence="6">
    <location>
        <begin position="1"/>
        <end position="30"/>
    </location>
</feature>
<sequence length="271" mass="28534">MTGSEDHRPSADQQQPPTGGPPALESRDLGRWRIEVVEESGSTNADVAERFRSGDREGLVLVAEHQTAGRGRLGREWVSPPRASLTVSFLLEPDVPAERWTWLPLLTGVAAARAVRRSADVAADLKWPNDVLVAGAKLGGILLERVEQDGRAAAVVGIGLNVHQAQDDLPVPGATSLDLVAGPGAVDRASLLTALVEELSAAYDEWRGGEDPRAAYLGLCVTPGHQVTVSVPGGEVVGEATDVDAQGRLVVLTEQGEQALGAGDVVHVRPR</sequence>
<dbReference type="NCBIfam" id="TIGR00121">
    <property type="entry name" value="birA_ligase"/>
    <property type="match status" value="1"/>
</dbReference>
<keyword evidence="1 8" id="KW-0436">Ligase</keyword>
<proteinExistence type="predicted"/>
<dbReference type="EC" id="6.3.4.15" evidence="5"/>
<dbReference type="PANTHER" id="PTHR12835:SF5">
    <property type="entry name" value="BIOTIN--PROTEIN LIGASE"/>
    <property type="match status" value="1"/>
</dbReference>
<evidence type="ECO:0000256" key="6">
    <source>
        <dbReference type="SAM" id="MobiDB-lite"/>
    </source>
</evidence>
<evidence type="ECO:0000313" key="8">
    <source>
        <dbReference type="EMBL" id="SDS31989.1"/>
    </source>
</evidence>
<dbReference type="InterPro" id="IPR004408">
    <property type="entry name" value="Biotin_CoA_COase_ligase"/>
</dbReference>
<dbReference type="InterPro" id="IPR004143">
    <property type="entry name" value="BPL_LPL_catalytic"/>
</dbReference>
<dbReference type="Pfam" id="PF02237">
    <property type="entry name" value="BPL_C"/>
    <property type="match status" value="1"/>
</dbReference>
<name>A0A1H1RAR9_9ACTN</name>
<dbReference type="Pfam" id="PF03099">
    <property type="entry name" value="BPL_LplA_LipB"/>
    <property type="match status" value="1"/>
</dbReference>
<evidence type="ECO:0000256" key="4">
    <source>
        <dbReference type="ARBA" id="ARBA00023267"/>
    </source>
</evidence>
<dbReference type="Gene3D" id="3.30.930.10">
    <property type="entry name" value="Bira Bifunctional Protein, Domain 2"/>
    <property type="match status" value="1"/>
</dbReference>
<dbReference type="SUPFAM" id="SSF55681">
    <property type="entry name" value="Class II aaRS and biotin synthetases"/>
    <property type="match status" value="1"/>
</dbReference>
<dbReference type="GO" id="GO:0005737">
    <property type="term" value="C:cytoplasm"/>
    <property type="evidence" value="ECO:0007669"/>
    <property type="project" value="TreeGrafter"/>
</dbReference>
<keyword evidence="2" id="KW-0547">Nucleotide-binding</keyword>
<dbReference type="EMBL" id="LT629757">
    <property type="protein sequence ID" value="SDS31989.1"/>
    <property type="molecule type" value="Genomic_DNA"/>
</dbReference>
<dbReference type="OrthoDB" id="9807064at2"/>
<evidence type="ECO:0000256" key="5">
    <source>
        <dbReference type="ARBA" id="ARBA00024227"/>
    </source>
</evidence>
<dbReference type="Proteomes" id="UP000198859">
    <property type="component" value="Chromosome I"/>
</dbReference>
<protein>
    <recommendedName>
        <fullName evidence="5">biotin--[biotin carboxyl-carrier protein] ligase</fullName>
        <ecNumber evidence="5">6.3.4.15</ecNumber>
    </recommendedName>
</protein>
<accession>A0A1H1RAR9</accession>
<dbReference type="GO" id="GO:0005524">
    <property type="term" value="F:ATP binding"/>
    <property type="evidence" value="ECO:0007669"/>
    <property type="project" value="UniProtKB-KW"/>
</dbReference>
<dbReference type="STRING" id="642780.SAMN04488570_1619"/>